<feature type="region of interest" description="Disordered" evidence="2">
    <location>
        <begin position="210"/>
        <end position="232"/>
    </location>
</feature>
<evidence type="ECO:0000259" key="3">
    <source>
        <dbReference type="PROSITE" id="PS50056"/>
    </source>
</evidence>
<gene>
    <name evidence="4" type="ORF">DXG03_003894</name>
</gene>
<feature type="domain" description="Tyrosine specific protein phosphatases" evidence="3">
    <location>
        <begin position="436"/>
        <end position="476"/>
    </location>
</feature>
<evidence type="ECO:0000256" key="2">
    <source>
        <dbReference type="SAM" id="MobiDB-lite"/>
    </source>
</evidence>
<dbReference type="OrthoDB" id="266663at2759"/>
<dbReference type="InterPro" id="IPR000387">
    <property type="entry name" value="Tyr_Pase_dom"/>
</dbReference>
<reference evidence="4" key="1">
    <citation type="submission" date="2020-07" db="EMBL/GenBank/DDBJ databases">
        <authorList>
            <person name="Nieuwenhuis M."/>
            <person name="Van De Peppel L.J.J."/>
        </authorList>
    </citation>
    <scope>NUCLEOTIDE SEQUENCE</scope>
    <source>
        <strain evidence="4">AP01</strain>
        <tissue evidence="4">Mycelium</tissue>
    </source>
</reference>
<evidence type="ECO:0000313" key="5">
    <source>
        <dbReference type="Proteomes" id="UP000775547"/>
    </source>
</evidence>
<dbReference type="EMBL" id="JABCKV010000023">
    <property type="protein sequence ID" value="KAG5646297.1"/>
    <property type="molecule type" value="Genomic_DNA"/>
</dbReference>
<dbReference type="GO" id="GO:0016791">
    <property type="term" value="F:phosphatase activity"/>
    <property type="evidence" value="ECO:0007669"/>
    <property type="project" value="UniProtKB-ARBA"/>
</dbReference>
<sequence length="493" mass="52871">MATLIQTQIISQPFPRAPLPAPATTTTTAAPAPFVLPPSPLDASIAELAHLASQHHTSEYNRLKFGLQGCPIRYLPLSKHLPDFFLQLQQRQAQCAEAKSWWPSCNTPAPSASPVILGSAGALPQDTRLQREIEAAIAEPLDSRPRHPTPETANHTIKTSSTHPINISAIIPHELIPLLSSHLLFNSVSPSPPTMFEIPSSFSLDRLVAPSSAHPQPTQIHTTSSPPLPPQTMEKTLRTRTKVTEELQVALNGNLSGVIPLPKPEKRRSHRHTIPQRSAPVAIIPSEKAPVMLHSNASSVSLFPSPDAQPPSLHHILKPGLEPPSSKTIQNTIPHSPETSLLIGNIFLSSCPGKKVRLEGPVKGRSGVCRDLDTDLKRMKELGVGCIICCLDDGELEFLGAPWPEYEALAGANGIDVLRIPIPEGLAPLSPACLDAQLTKIINSYTLHGIPVLVHCRGGVGRAGVIACCWLIRLGLCGDKSTNTAPADGYTGN</sequence>
<keyword evidence="5" id="KW-1185">Reference proteome</keyword>
<comment type="caution">
    <text evidence="4">The sequence shown here is derived from an EMBL/GenBank/DDBJ whole genome shotgun (WGS) entry which is preliminary data.</text>
</comment>
<reference evidence="4" key="2">
    <citation type="submission" date="2021-10" db="EMBL/GenBank/DDBJ databases">
        <title>Phylogenomics reveals ancestral predisposition of the termite-cultivated fungus Termitomyces towards a domesticated lifestyle.</title>
        <authorList>
            <person name="Auxier B."/>
            <person name="Grum-Grzhimaylo A."/>
            <person name="Cardenas M.E."/>
            <person name="Lodge J.D."/>
            <person name="Laessoe T."/>
            <person name="Pedersen O."/>
            <person name="Smith M.E."/>
            <person name="Kuyper T.W."/>
            <person name="Franco-Molano E.A."/>
            <person name="Baroni T.J."/>
            <person name="Aanen D.K."/>
        </authorList>
    </citation>
    <scope>NUCLEOTIDE SEQUENCE</scope>
    <source>
        <strain evidence="4">AP01</strain>
        <tissue evidence="4">Mycelium</tissue>
    </source>
</reference>
<dbReference type="SUPFAM" id="SSF52799">
    <property type="entry name" value="(Phosphotyrosine protein) phosphatases II"/>
    <property type="match status" value="1"/>
</dbReference>
<evidence type="ECO:0000313" key="4">
    <source>
        <dbReference type="EMBL" id="KAG5646297.1"/>
    </source>
</evidence>
<dbReference type="InterPro" id="IPR050561">
    <property type="entry name" value="PTP"/>
</dbReference>
<dbReference type="Pfam" id="PF22784">
    <property type="entry name" value="PTP-SAK"/>
    <property type="match status" value="1"/>
</dbReference>
<protein>
    <recommendedName>
        <fullName evidence="3">Tyrosine specific protein phosphatases domain-containing protein</fullName>
    </recommendedName>
</protein>
<proteinExistence type="predicted"/>
<dbReference type="InterPro" id="IPR029021">
    <property type="entry name" value="Prot-tyrosine_phosphatase-like"/>
</dbReference>
<dbReference type="PROSITE" id="PS50056">
    <property type="entry name" value="TYR_PHOSPHATASE_2"/>
    <property type="match status" value="1"/>
</dbReference>
<keyword evidence="1" id="KW-0378">Hydrolase</keyword>
<evidence type="ECO:0000256" key="1">
    <source>
        <dbReference type="ARBA" id="ARBA00022801"/>
    </source>
</evidence>
<accession>A0A9P7GFP7</accession>
<dbReference type="AlphaFoldDB" id="A0A9P7GFP7"/>
<dbReference type="Proteomes" id="UP000775547">
    <property type="component" value="Unassembled WGS sequence"/>
</dbReference>
<dbReference type="Gene3D" id="3.90.190.10">
    <property type="entry name" value="Protein tyrosine phosphatase superfamily"/>
    <property type="match status" value="1"/>
</dbReference>
<organism evidence="4 5">
    <name type="scientific">Asterophora parasitica</name>
    <dbReference type="NCBI Taxonomy" id="117018"/>
    <lineage>
        <taxon>Eukaryota</taxon>
        <taxon>Fungi</taxon>
        <taxon>Dikarya</taxon>
        <taxon>Basidiomycota</taxon>
        <taxon>Agaricomycotina</taxon>
        <taxon>Agaricomycetes</taxon>
        <taxon>Agaricomycetidae</taxon>
        <taxon>Agaricales</taxon>
        <taxon>Tricholomatineae</taxon>
        <taxon>Lyophyllaceae</taxon>
        <taxon>Asterophora</taxon>
    </lineage>
</organism>
<feature type="compositionally biased region" description="Polar residues" evidence="2">
    <location>
        <begin position="213"/>
        <end position="225"/>
    </location>
</feature>
<name>A0A9P7GFP7_9AGAR</name>
<dbReference type="InterPro" id="IPR057023">
    <property type="entry name" value="PTP-SAK"/>
</dbReference>
<dbReference type="PANTHER" id="PTHR23339">
    <property type="entry name" value="TYROSINE SPECIFIC PROTEIN PHOSPHATASE AND DUAL SPECIFICITY PROTEIN PHOSPHATASE"/>
    <property type="match status" value="1"/>
</dbReference>